<feature type="compositionally biased region" description="Low complexity" evidence="5">
    <location>
        <begin position="1022"/>
        <end position="1038"/>
    </location>
</feature>
<evidence type="ECO:0000256" key="5">
    <source>
        <dbReference type="SAM" id="MobiDB-lite"/>
    </source>
</evidence>
<feature type="domain" description="WDHD1/CFT4 second beta-propeller" evidence="6">
    <location>
        <begin position="577"/>
        <end position="868"/>
    </location>
</feature>
<dbReference type="Proteomes" id="UP000037923">
    <property type="component" value="Unassembled WGS sequence"/>
</dbReference>
<dbReference type="OMA" id="SVGYIHC"/>
<feature type="region of interest" description="Disordered" evidence="5">
    <location>
        <begin position="1011"/>
        <end position="1104"/>
    </location>
</feature>
<feature type="region of interest" description="Disordered" evidence="5">
    <location>
        <begin position="1132"/>
        <end position="1155"/>
    </location>
</feature>
<comment type="caution">
    <text evidence="8">The sequence shown here is derived from an EMBL/GenBank/DDBJ whole genome shotgun (WGS) entry which is preliminary data.</text>
</comment>
<feature type="region of interest" description="Disordered" evidence="5">
    <location>
        <begin position="1241"/>
        <end position="1293"/>
    </location>
</feature>
<dbReference type="PANTHER" id="PTHR19932:SF10">
    <property type="entry name" value="WD REPEAT AND HMG-BOX DNA-BINDING PROTEIN 1"/>
    <property type="match status" value="1"/>
</dbReference>
<feature type="region of interest" description="Disordered" evidence="5">
    <location>
        <begin position="1400"/>
        <end position="1421"/>
    </location>
</feature>
<dbReference type="GO" id="GO:0003682">
    <property type="term" value="F:chromatin binding"/>
    <property type="evidence" value="ECO:0007669"/>
    <property type="project" value="TreeGrafter"/>
</dbReference>
<dbReference type="GeneID" id="26908519"/>
<feature type="compositionally biased region" description="Low complexity" evidence="5">
    <location>
        <begin position="1065"/>
        <end position="1093"/>
    </location>
</feature>
<gene>
    <name evidence="8" type="ORF">ABB37_08234</name>
</gene>
<dbReference type="InterPro" id="IPR001680">
    <property type="entry name" value="WD40_rpt"/>
</dbReference>
<dbReference type="GO" id="GO:0000278">
    <property type="term" value="P:mitotic cell cycle"/>
    <property type="evidence" value="ECO:0007669"/>
    <property type="project" value="TreeGrafter"/>
</dbReference>
<evidence type="ECO:0000256" key="3">
    <source>
        <dbReference type="ARBA" id="ARBA00022737"/>
    </source>
</evidence>
<dbReference type="RefSeq" id="XP_015654112.1">
    <property type="nucleotide sequence ID" value="XM_015807163.1"/>
</dbReference>
<dbReference type="InterPro" id="IPR011047">
    <property type="entry name" value="Quinoprotein_ADH-like_sf"/>
</dbReference>
<dbReference type="VEuPathDB" id="TriTrypDB:LpyrH10_23_0190"/>
<dbReference type="GO" id="GO:0043596">
    <property type="term" value="C:nuclear replication fork"/>
    <property type="evidence" value="ECO:0007669"/>
    <property type="project" value="TreeGrafter"/>
</dbReference>
<dbReference type="EMBL" id="LGTL01000023">
    <property type="protein sequence ID" value="KPA75673.1"/>
    <property type="molecule type" value="Genomic_DNA"/>
</dbReference>
<keyword evidence="2" id="KW-0853">WD repeat</keyword>
<feature type="region of interest" description="Disordered" evidence="5">
    <location>
        <begin position="366"/>
        <end position="568"/>
    </location>
</feature>
<keyword evidence="4" id="KW-0539">Nucleus</keyword>
<evidence type="ECO:0000259" key="7">
    <source>
        <dbReference type="Pfam" id="PF20946"/>
    </source>
</evidence>
<feature type="compositionally biased region" description="Acidic residues" evidence="5">
    <location>
        <begin position="396"/>
        <end position="413"/>
    </location>
</feature>
<accession>A0A0M9FTF9</accession>
<dbReference type="SUPFAM" id="SSF50998">
    <property type="entry name" value="Quinoprotein alcohol dehydrogenase-like"/>
    <property type="match status" value="1"/>
</dbReference>
<dbReference type="Gene3D" id="2.130.10.10">
    <property type="entry name" value="YVTN repeat-like/Quinoprotein amine dehydrogenase"/>
    <property type="match status" value="1"/>
</dbReference>
<feature type="compositionally biased region" description="Polar residues" evidence="5">
    <location>
        <begin position="1132"/>
        <end position="1146"/>
    </location>
</feature>
<dbReference type="Pfam" id="PF20946">
    <property type="entry name" value="Ctf4_C"/>
    <property type="match status" value="1"/>
</dbReference>
<comment type="subcellular location">
    <subcellularLocation>
        <location evidence="1">Nucleus</location>
    </subcellularLocation>
</comment>
<reference evidence="8 9" key="1">
    <citation type="submission" date="2015-07" db="EMBL/GenBank/DDBJ databases">
        <title>High-quality genome of monoxenous trypanosomatid Leptomonas pyrrhocoris.</title>
        <authorList>
            <person name="Flegontov P."/>
            <person name="Butenko A."/>
            <person name="Firsov S."/>
            <person name="Vlcek C."/>
            <person name="Logacheva M.D."/>
            <person name="Field M."/>
            <person name="Filatov D."/>
            <person name="Flegontova O."/>
            <person name="Gerasimov E."/>
            <person name="Jackson A.P."/>
            <person name="Kelly S."/>
            <person name="Opperdoes F."/>
            <person name="O'Reilly A."/>
            <person name="Votypka J."/>
            <person name="Yurchenko V."/>
            <person name="Lukes J."/>
        </authorList>
    </citation>
    <scope>NUCLEOTIDE SEQUENCE [LARGE SCALE GENOMIC DNA]</scope>
    <source>
        <strain evidence="8">H10</strain>
    </source>
</reference>
<evidence type="ECO:0000256" key="1">
    <source>
        <dbReference type="ARBA" id="ARBA00004123"/>
    </source>
</evidence>
<keyword evidence="3" id="KW-0677">Repeat</keyword>
<evidence type="ECO:0000256" key="2">
    <source>
        <dbReference type="ARBA" id="ARBA00022574"/>
    </source>
</evidence>
<dbReference type="InterPro" id="IPR048591">
    <property type="entry name" value="WDHD1/CFT4_hel"/>
</dbReference>
<evidence type="ECO:0000256" key="4">
    <source>
        <dbReference type="ARBA" id="ARBA00023242"/>
    </source>
</evidence>
<name>A0A0M9FTF9_LEPPY</name>
<sequence>MLALREVHAPGATRVSIGGHHILTGGADGVVSLFSAKQWPKSAALWSFNCHEAAVTDVVLADSLALALSCGRDGRILLHESIFDTAKLVSRVICQVTGEVRCLQLDVERRRVYIAGDSLRCLDMAQDRFRIQTIPLVVPFPIVSLAISPCGRLIAMGSASGELGVVSAPPSSSTATSTDAAATAAAASAKVQFIFRSVLSPTAKKDDAAHYRMAWCTTEAGGLMLMVPTATEVQVYQLDDAASPPRMRAVGGLHDRQLVDLHGALVYRVTKNRLACVMASSDGIFIGKVEAKNLAMARHTSEQYRRAANGEAAAVTDVQVNAVTGDVVVGLSDGCISLLRKAALREWRPTAAGAVKAKAAAMDAAATQEDGGELDGETPDKNSHATAKAKKGGGTENDDDDDDFINDDDDDTASESSVDSASTAASSESAVAPEDFGKVVVDLQRSGASVHDNDEGRPSRWRDDDAAAALAHAEREAERHRTRSRFLDDEAEEGSAEDDEDEDAADDDDNVRASRYHRAADQDEEDASEGDRYDNASLEGLAEDRDGCADGGRNTSSSSAANAPLPSGRVPAVQDYSFQVGATPAGEEGSCYLAYNSVGYIHHSREATTVHFHDISFPAVRVQLRDTILMGSLSPVGAGFVVVPAEPSDAQGSVDEAPRLSVFYHAFTPLGAQSEWRVSLLPGETVRCLAAGIRYLAVATSHYLRIFSLSGLELAVLSKSQRIVTMVGTSSRALMSSFKADFDPLAIISLSGTGELLMEVVDVGARAAALPARAIPLTELPDGSTHQLQWLGWSEDGLLHTADTAGVVRMYTEDWGGSWVPVYDPRTLVDQSYALWVYGVSDHALLAYRYSRDDPSYPAAAASGLSTELVPLFLPLTRTMGEEGRERWDKVLRQQIRGDELKRHAAFYGPTIAKYDEVHDHHLLQFFESALKGQQTTRALELAMLMEIHDRVVKCAQLANSNGYAKLVPKLLALYEMRMATKSKRRCTLPLREAMLSDRKKDELLRKLLGQMLPQDRKGKTAESPAAEASSGGSLATAVPVEDDEEAEQKKRREVSPTRAPPSSPSAAATAGRADTSPSTTSTATTVDVAAPPKSAVPSTSTAARRHISFAREVVPRTAATAASPLMLSQTSTNTDVSSLAPQTVTGPRKVSNPFAKPSAAAAVSGEARTSSVTATATASARAHQTRLGNACTTATASAASSLSLSPKQTTLLGASQFSTPPRTKVTTAAPSVSVPGVAAVAQEQQQQEKDDAATSLSSLGNTPEDRRVSAGHAAESPAVPHRDNASTVSHHTAKPTTGFVARELPTHTATAANVSSGPVDPFLAVEETLKTTAAAMPGPGFLAGSAGVSRNTSTSYPTATPQEVPSVSVQSLLDVGHEETAPVVRSDSFGEALRKRYRDDDEAEDELGGTPLAAVPKLTL</sequence>
<dbReference type="InterPro" id="IPR015943">
    <property type="entry name" value="WD40/YVTN_repeat-like_dom_sf"/>
</dbReference>
<evidence type="ECO:0000259" key="6">
    <source>
        <dbReference type="Pfam" id="PF12341"/>
    </source>
</evidence>
<dbReference type="PANTHER" id="PTHR19932">
    <property type="entry name" value="WD REPEAT AND HMG-BOX DNA BINDING PROTEIN"/>
    <property type="match status" value="1"/>
</dbReference>
<dbReference type="GO" id="GO:0006281">
    <property type="term" value="P:DNA repair"/>
    <property type="evidence" value="ECO:0007669"/>
    <property type="project" value="TreeGrafter"/>
</dbReference>
<organism evidence="8 9">
    <name type="scientific">Leptomonas pyrrhocoris</name>
    <name type="common">Firebug parasite</name>
    <dbReference type="NCBI Taxonomy" id="157538"/>
    <lineage>
        <taxon>Eukaryota</taxon>
        <taxon>Discoba</taxon>
        <taxon>Euglenozoa</taxon>
        <taxon>Kinetoplastea</taxon>
        <taxon>Metakinetoplastina</taxon>
        <taxon>Trypanosomatida</taxon>
        <taxon>Trypanosomatidae</taxon>
        <taxon>Leishmaniinae</taxon>
        <taxon>Leptomonas</taxon>
    </lineage>
</organism>
<feature type="compositionally biased region" description="Acidic residues" evidence="5">
    <location>
        <begin position="489"/>
        <end position="509"/>
    </location>
</feature>
<dbReference type="Pfam" id="PF12341">
    <property type="entry name" value="Mcl1_mid"/>
    <property type="match status" value="1"/>
</dbReference>
<proteinExistence type="predicted"/>
<dbReference type="SMART" id="SM00320">
    <property type="entry name" value="WD40"/>
    <property type="match status" value="4"/>
</dbReference>
<keyword evidence="9" id="KW-1185">Reference proteome</keyword>
<dbReference type="GO" id="GO:0006261">
    <property type="term" value="P:DNA-templated DNA replication"/>
    <property type="evidence" value="ECO:0007669"/>
    <property type="project" value="TreeGrafter"/>
</dbReference>
<dbReference type="OrthoDB" id="427368at2759"/>
<evidence type="ECO:0000313" key="8">
    <source>
        <dbReference type="EMBL" id="KPA75673.1"/>
    </source>
</evidence>
<feature type="compositionally biased region" description="Basic and acidic residues" evidence="5">
    <location>
        <begin position="451"/>
        <end position="465"/>
    </location>
</feature>
<feature type="domain" description="WDHD1/CFT4 helical bundle" evidence="7">
    <location>
        <begin position="911"/>
        <end position="980"/>
    </location>
</feature>
<dbReference type="InterPro" id="IPR022100">
    <property type="entry name" value="WDHD1/CFT4_beta-prop_2nd"/>
</dbReference>
<evidence type="ECO:0000313" key="9">
    <source>
        <dbReference type="Proteomes" id="UP000037923"/>
    </source>
</evidence>
<feature type="compositionally biased region" description="Low complexity" evidence="5">
    <location>
        <begin position="414"/>
        <end position="432"/>
    </location>
</feature>
<protein>
    <submittedName>
        <fullName evidence="8">Uncharacterized protein</fullName>
    </submittedName>
</protein>